<dbReference type="Pfam" id="PF21485">
    <property type="entry name" value="IF5A-like_N"/>
    <property type="match status" value="1"/>
</dbReference>
<sequence>MADEESYCEITVCSSLCKDGFVNLHGRPCKIIELTQSDSGDVHIIGADIFNSERCEQVIPSTNTVQVPNIKRRDYKLVDIGRDGFVCMMNEEGTVIDDIRLPSDEDLANRLREDLKKDTPTLTITTVAANGKEMIVSCREGA</sequence>
<keyword evidence="2" id="KW-1185">Reference proteome</keyword>
<accession>A0AAJ7P9E0</accession>
<dbReference type="InterPro" id="IPR048670">
    <property type="entry name" value="IF5A-like_N"/>
</dbReference>
<dbReference type="SMART" id="SM01376">
    <property type="entry name" value="eIF-5a"/>
    <property type="match status" value="1"/>
</dbReference>
<organism evidence="2 3">
    <name type="scientific">Galendromus occidentalis</name>
    <name type="common">western predatory mite</name>
    <dbReference type="NCBI Taxonomy" id="34638"/>
    <lineage>
        <taxon>Eukaryota</taxon>
        <taxon>Metazoa</taxon>
        <taxon>Ecdysozoa</taxon>
        <taxon>Arthropoda</taxon>
        <taxon>Chelicerata</taxon>
        <taxon>Arachnida</taxon>
        <taxon>Acari</taxon>
        <taxon>Parasitiformes</taxon>
        <taxon>Mesostigmata</taxon>
        <taxon>Gamasina</taxon>
        <taxon>Phytoseioidea</taxon>
        <taxon>Phytoseiidae</taxon>
        <taxon>Typhlodrominae</taxon>
        <taxon>Galendromus</taxon>
    </lineage>
</organism>
<dbReference type="Gene3D" id="2.40.50.140">
    <property type="entry name" value="Nucleic acid-binding proteins"/>
    <property type="match status" value="1"/>
</dbReference>
<dbReference type="Proteomes" id="UP000694867">
    <property type="component" value="Unplaced"/>
</dbReference>
<reference evidence="3" key="1">
    <citation type="submission" date="2025-08" db="UniProtKB">
        <authorList>
            <consortium name="RefSeq"/>
        </authorList>
    </citation>
    <scope>IDENTIFICATION</scope>
</reference>
<dbReference type="GO" id="GO:0003723">
    <property type="term" value="F:RNA binding"/>
    <property type="evidence" value="ECO:0007669"/>
    <property type="project" value="InterPro"/>
</dbReference>
<dbReference type="KEGG" id="goe:100906114"/>
<dbReference type="GO" id="GO:0045905">
    <property type="term" value="P:positive regulation of translational termination"/>
    <property type="evidence" value="ECO:0007669"/>
    <property type="project" value="InterPro"/>
</dbReference>
<keyword evidence="3" id="KW-0648">Protein biosynthesis</keyword>
<evidence type="ECO:0000313" key="2">
    <source>
        <dbReference type="Proteomes" id="UP000694867"/>
    </source>
</evidence>
<dbReference type="GO" id="GO:0045901">
    <property type="term" value="P:positive regulation of translational elongation"/>
    <property type="evidence" value="ECO:0007669"/>
    <property type="project" value="InterPro"/>
</dbReference>
<protein>
    <submittedName>
        <fullName evidence="3">Eukaryotic translation initiation factor 5A</fullName>
    </submittedName>
</protein>
<evidence type="ECO:0000259" key="1">
    <source>
        <dbReference type="SMART" id="SM01376"/>
    </source>
</evidence>
<dbReference type="GeneID" id="100906114"/>
<dbReference type="InterPro" id="IPR008991">
    <property type="entry name" value="Translation_prot_SH3-like_sf"/>
</dbReference>
<dbReference type="Gene3D" id="2.30.30.30">
    <property type="match status" value="1"/>
</dbReference>
<keyword evidence="3" id="KW-0396">Initiation factor</keyword>
<dbReference type="GO" id="GO:0043022">
    <property type="term" value="F:ribosome binding"/>
    <property type="evidence" value="ECO:0007669"/>
    <property type="project" value="InterPro"/>
</dbReference>
<name>A0AAJ7P9E0_9ACAR</name>
<gene>
    <name evidence="3" type="primary">LOC100906114</name>
</gene>
<dbReference type="InterPro" id="IPR012340">
    <property type="entry name" value="NA-bd_OB-fold"/>
</dbReference>
<dbReference type="PIRSF" id="PIRSF003025">
    <property type="entry name" value="eIF5A"/>
    <property type="match status" value="1"/>
</dbReference>
<dbReference type="InterPro" id="IPR014722">
    <property type="entry name" value="Rib_uL2_dom2"/>
</dbReference>
<dbReference type="GO" id="GO:0003743">
    <property type="term" value="F:translation initiation factor activity"/>
    <property type="evidence" value="ECO:0007669"/>
    <property type="project" value="UniProtKB-KW"/>
</dbReference>
<dbReference type="InterPro" id="IPR020189">
    <property type="entry name" value="IF5A_C"/>
</dbReference>
<dbReference type="PANTHER" id="PTHR11673">
    <property type="entry name" value="TRANSLATION INITIATION FACTOR 5A FAMILY MEMBER"/>
    <property type="match status" value="1"/>
</dbReference>
<dbReference type="Pfam" id="PF01287">
    <property type="entry name" value="eIF-5a"/>
    <property type="match status" value="1"/>
</dbReference>
<dbReference type="GO" id="GO:0003746">
    <property type="term" value="F:translation elongation factor activity"/>
    <property type="evidence" value="ECO:0007669"/>
    <property type="project" value="InterPro"/>
</dbReference>
<evidence type="ECO:0000313" key="3">
    <source>
        <dbReference type="RefSeq" id="XP_018494503.1"/>
    </source>
</evidence>
<proteinExistence type="predicted"/>
<dbReference type="SUPFAM" id="SSF50104">
    <property type="entry name" value="Translation proteins SH3-like domain"/>
    <property type="match status" value="1"/>
</dbReference>
<feature type="domain" description="Translation initiation factor 5A C-terminal" evidence="1">
    <location>
        <begin position="69"/>
        <end position="139"/>
    </location>
</feature>
<dbReference type="InterPro" id="IPR001884">
    <property type="entry name" value="IF5A-like"/>
</dbReference>
<dbReference type="AlphaFoldDB" id="A0AAJ7P9E0"/>
<dbReference type="SUPFAM" id="SSF50249">
    <property type="entry name" value="Nucleic acid-binding proteins"/>
    <property type="match status" value="1"/>
</dbReference>
<dbReference type="RefSeq" id="XP_018494503.1">
    <property type="nucleotide sequence ID" value="XM_018638987.1"/>
</dbReference>